<reference evidence="7 8" key="1">
    <citation type="submission" date="2017-03" db="EMBL/GenBank/DDBJ databases">
        <title>WGS assembly of Porphyra umbilicalis.</title>
        <authorList>
            <person name="Brawley S.H."/>
            <person name="Blouin N.A."/>
            <person name="Ficko-Blean E."/>
            <person name="Wheeler G.L."/>
            <person name="Lohr M."/>
            <person name="Goodson H.V."/>
            <person name="Jenkins J.W."/>
            <person name="Blaby-Haas C.E."/>
            <person name="Helliwell K.E."/>
            <person name="Chan C."/>
            <person name="Marriage T."/>
            <person name="Bhattacharya D."/>
            <person name="Klein A.S."/>
            <person name="Badis Y."/>
            <person name="Brodie J."/>
            <person name="Cao Y."/>
            <person name="Collen J."/>
            <person name="Dittami S.M."/>
            <person name="Gachon C.M."/>
            <person name="Green B.R."/>
            <person name="Karpowicz S."/>
            <person name="Kim J.W."/>
            <person name="Kudahl U."/>
            <person name="Lin S."/>
            <person name="Michel G."/>
            <person name="Mittag M."/>
            <person name="Olson B.J."/>
            <person name="Pangilinan J."/>
            <person name="Peng Y."/>
            <person name="Qiu H."/>
            <person name="Shu S."/>
            <person name="Singer J.T."/>
            <person name="Smith A.G."/>
            <person name="Sprecher B.N."/>
            <person name="Wagner V."/>
            <person name="Wang W."/>
            <person name="Wang Z.-Y."/>
            <person name="Yan J."/>
            <person name="Yarish C."/>
            <person name="Zoeuner-Riek S."/>
            <person name="Zhuang Y."/>
            <person name="Zou Y."/>
            <person name="Lindquist E.A."/>
            <person name="Grimwood J."/>
            <person name="Barry K."/>
            <person name="Rokhsar D.S."/>
            <person name="Schmutz J."/>
            <person name="Stiller J.W."/>
            <person name="Grossman A.R."/>
            <person name="Prochnik S.E."/>
        </authorList>
    </citation>
    <scope>NUCLEOTIDE SEQUENCE [LARGE SCALE GENOMIC DNA]</scope>
    <source>
        <strain evidence="7">4086291</strain>
    </source>
</reference>
<accession>A0A1X6PKU2</accession>
<feature type="domain" description="Fucosyltransferase C-terminal" evidence="6">
    <location>
        <begin position="125"/>
        <end position="276"/>
    </location>
</feature>
<sequence>MADTSGGAVVARPDWDGANALVKSAWGSCAPSERAPHPMAVVYVDMEPTAHDAATPDRPILSAVRTVGGAGTAAARAAAPTRDASPASVVHVPYAFFSFSERAGHMATPAALVRAPDFDAPAVAASKTRFAAWASRHCTRAGADGVHVETARVRFFDALTAAYKAVDALGGCRKNAEPPAGAPPPELDNDRGLTVWWYRAYKFSFAMENEAVAGYVTEKVVNSYLAHTVPIYWGAPDFGDYLNVDAVVDCQPGPAGDWAACVDEVRRLDADEAAYVAKLRQPLFKDNVVPDWMTWPYHAQHLREALQLG</sequence>
<dbReference type="Pfam" id="PF00852">
    <property type="entry name" value="Glyco_transf_10"/>
    <property type="match status" value="1"/>
</dbReference>
<dbReference type="SUPFAM" id="SSF53756">
    <property type="entry name" value="UDP-Glycosyltransferase/glycogen phosphorylase"/>
    <property type="match status" value="1"/>
</dbReference>
<comment type="similarity">
    <text evidence="2 5">Belongs to the glycosyltransferase 10 family.</text>
</comment>
<dbReference type="PANTHER" id="PTHR11929:SF194">
    <property type="entry name" value="ALPHA-(1,3)-FUCOSYLTRANSFERASE 10"/>
    <property type="match status" value="1"/>
</dbReference>
<dbReference type="OrthoDB" id="41604at2759"/>
<evidence type="ECO:0000256" key="4">
    <source>
        <dbReference type="ARBA" id="ARBA00022679"/>
    </source>
</evidence>
<dbReference type="Gene3D" id="3.40.50.11660">
    <property type="entry name" value="Glycosyl transferase family 10, C-terminal domain"/>
    <property type="match status" value="1"/>
</dbReference>
<evidence type="ECO:0000256" key="1">
    <source>
        <dbReference type="ARBA" id="ARBA00004922"/>
    </source>
</evidence>
<dbReference type="GO" id="GO:0046920">
    <property type="term" value="F:alpha-(1-&gt;3)-fucosyltransferase activity"/>
    <property type="evidence" value="ECO:0007669"/>
    <property type="project" value="TreeGrafter"/>
</dbReference>
<keyword evidence="5" id="KW-0812">Transmembrane</keyword>
<dbReference type="EMBL" id="KV918764">
    <property type="protein sequence ID" value="OSX81273.1"/>
    <property type="molecule type" value="Genomic_DNA"/>
</dbReference>
<comment type="pathway">
    <text evidence="1">Protein modification; protein glycosylation.</text>
</comment>
<evidence type="ECO:0000256" key="5">
    <source>
        <dbReference type="RuleBase" id="RU003832"/>
    </source>
</evidence>
<dbReference type="AlphaFoldDB" id="A0A1X6PKU2"/>
<evidence type="ECO:0000256" key="2">
    <source>
        <dbReference type="ARBA" id="ARBA00008919"/>
    </source>
</evidence>
<dbReference type="InterPro" id="IPR038577">
    <property type="entry name" value="GT10-like_C_sf"/>
</dbReference>
<dbReference type="PANTHER" id="PTHR11929">
    <property type="entry name" value="ALPHA- 1,3 -FUCOSYLTRANSFERASE"/>
    <property type="match status" value="1"/>
</dbReference>
<keyword evidence="5" id="KW-0333">Golgi apparatus</keyword>
<name>A0A1X6PKU2_PORUM</name>
<dbReference type="UniPathway" id="UPA00378"/>
<proteinExistence type="inferred from homology"/>
<organism evidence="7 8">
    <name type="scientific">Porphyra umbilicalis</name>
    <name type="common">Purple laver</name>
    <name type="synonym">Red alga</name>
    <dbReference type="NCBI Taxonomy" id="2786"/>
    <lineage>
        <taxon>Eukaryota</taxon>
        <taxon>Rhodophyta</taxon>
        <taxon>Bangiophyceae</taxon>
        <taxon>Bangiales</taxon>
        <taxon>Bangiaceae</taxon>
        <taxon>Porphyra</taxon>
    </lineage>
</organism>
<evidence type="ECO:0000313" key="8">
    <source>
        <dbReference type="Proteomes" id="UP000218209"/>
    </source>
</evidence>
<dbReference type="InterPro" id="IPR001503">
    <property type="entry name" value="Glyco_trans_10"/>
</dbReference>
<keyword evidence="4 5" id="KW-0808">Transferase</keyword>
<evidence type="ECO:0000259" key="6">
    <source>
        <dbReference type="Pfam" id="PF00852"/>
    </source>
</evidence>
<keyword evidence="3 5" id="KW-0328">Glycosyltransferase</keyword>
<dbReference type="EC" id="2.4.1.-" evidence="5"/>
<keyword evidence="8" id="KW-1185">Reference proteome</keyword>
<dbReference type="InterPro" id="IPR055270">
    <property type="entry name" value="Glyco_tran_10_C"/>
</dbReference>
<keyword evidence="5" id="KW-0472">Membrane</keyword>
<evidence type="ECO:0000313" key="7">
    <source>
        <dbReference type="EMBL" id="OSX81273.1"/>
    </source>
</evidence>
<comment type="subcellular location">
    <subcellularLocation>
        <location evidence="5">Golgi apparatus</location>
        <location evidence="5">Golgi stack membrane</location>
        <topology evidence="5">Single-pass type II membrane protein</topology>
    </subcellularLocation>
</comment>
<dbReference type="Proteomes" id="UP000218209">
    <property type="component" value="Unassembled WGS sequence"/>
</dbReference>
<protein>
    <recommendedName>
        <fullName evidence="5">Fucosyltransferase</fullName>
        <ecNumber evidence="5">2.4.1.-</ecNumber>
    </recommendedName>
</protein>
<evidence type="ECO:0000256" key="3">
    <source>
        <dbReference type="ARBA" id="ARBA00022676"/>
    </source>
</evidence>
<dbReference type="GO" id="GO:0032580">
    <property type="term" value="C:Golgi cisterna membrane"/>
    <property type="evidence" value="ECO:0007669"/>
    <property type="project" value="UniProtKB-SubCell"/>
</dbReference>
<gene>
    <name evidence="7" type="ORF">BU14_0023s0077</name>
</gene>